<dbReference type="Gene3D" id="1.10.150.20">
    <property type="entry name" value="5' to 3' exonuclease, C-terminal subdomain"/>
    <property type="match status" value="1"/>
</dbReference>
<organism evidence="1 2">
    <name type="scientific">Halopiger aswanensis</name>
    <dbReference type="NCBI Taxonomy" id="148449"/>
    <lineage>
        <taxon>Archaea</taxon>
        <taxon>Methanobacteriati</taxon>
        <taxon>Methanobacteriota</taxon>
        <taxon>Stenosarchaea group</taxon>
        <taxon>Halobacteria</taxon>
        <taxon>Halobacteriales</taxon>
        <taxon>Natrialbaceae</taxon>
        <taxon>Halopiger</taxon>
    </lineage>
</organism>
<evidence type="ECO:0000313" key="1">
    <source>
        <dbReference type="EMBL" id="RKD88552.1"/>
    </source>
</evidence>
<name>A0A3R7EC12_9EURY</name>
<dbReference type="InterPro" id="IPR010994">
    <property type="entry name" value="RuvA_2-like"/>
</dbReference>
<dbReference type="EMBL" id="RAPO01000005">
    <property type="protein sequence ID" value="RKD88552.1"/>
    <property type="molecule type" value="Genomic_DNA"/>
</dbReference>
<gene>
    <name evidence="1" type="ORF">ATJ93_4206</name>
</gene>
<evidence type="ECO:0000313" key="2">
    <source>
        <dbReference type="Proteomes" id="UP000283805"/>
    </source>
</evidence>
<dbReference type="SUPFAM" id="SSF47781">
    <property type="entry name" value="RuvA domain 2-like"/>
    <property type="match status" value="1"/>
</dbReference>
<dbReference type="RefSeq" id="WP_120246546.1">
    <property type="nucleotide sequence ID" value="NZ_RAPO01000005.1"/>
</dbReference>
<comment type="caution">
    <text evidence="1">The sequence shown here is derived from an EMBL/GenBank/DDBJ whole genome shotgun (WGS) entry which is preliminary data.</text>
</comment>
<sequence>MTILLDDRNAWIWVVVEDVSGISEARSKAIAREYDDLEDLRESDRERLESVPDIGEQRADAVLERVRE</sequence>
<dbReference type="OrthoDB" id="203056at2157"/>
<dbReference type="AlphaFoldDB" id="A0A3R7EC12"/>
<proteinExistence type="predicted"/>
<dbReference type="Pfam" id="PF14520">
    <property type="entry name" value="HHH_5"/>
    <property type="match status" value="1"/>
</dbReference>
<dbReference type="Proteomes" id="UP000283805">
    <property type="component" value="Unassembled WGS sequence"/>
</dbReference>
<accession>A0A3R7EC12</accession>
<protein>
    <submittedName>
        <fullName evidence="1">Excinuclease ABC subunit C</fullName>
    </submittedName>
</protein>
<keyword evidence="2" id="KW-1185">Reference proteome</keyword>
<reference evidence="1 2" key="1">
    <citation type="submission" date="2018-09" db="EMBL/GenBank/DDBJ databases">
        <title>Genomic Encyclopedia of Archaeal and Bacterial Type Strains, Phase II (KMG-II): from individual species to whole genera.</title>
        <authorList>
            <person name="Goeker M."/>
        </authorList>
    </citation>
    <scope>NUCLEOTIDE SEQUENCE [LARGE SCALE GENOMIC DNA]</scope>
    <source>
        <strain evidence="1 2">DSM 13151</strain>
    </source>
</reference>